<dbReference type="EMBL" id="FN653064">
    <property type="protein sequence ID" value="CBY24894.1"/>
    <property type="molecule type" value="Genomic_DNA"/>
</dbReference>
<keyword evidence="3" id="KW-1185">Reference proteome</keyword>
<evidence type="ECO:0000313" key="3">
    <source>
        <dbReference type="Proteomes" id="UP000001307"/>
    </source>
</evidence>
<proteinExistence type="predicted"/>
<dbReference type="Proteomes" id="UP000001307">
    <property type="component" value="Unassembled WGS sequence"/>
</dbReference>
<reference evidence="1" key="1">
    <citation type="journal article" date="2010" name="Science">
        <title>Plasticity of animal genome architecture unmasked by rapid evolution of a pelagic tunicate.</title>
        <authorList>
            <person name="Denoeud F."/>
            <person name="Henriet S."/>
            <person name="Mungpakdee S."/>
            <person name="Aury J.M."/>
            <person name="Da Silva C."/>
            <person name="Brinkmann H."/>
            <person name="Mikhaleva J."/>
            <person name="Olsen L.C."/>
            <person name="Jubin C."/>
            <person name="Canestro C."/>
            <person name="Bouquet J.M."/>
            <person name="Danks G."/>
            <person name="Poulain J."/>
            <person name="Campsteijn C."/>
            <person name="Adamski M."/>
            <person name="Cross I."/>
            <person name="Yadetie F."/>
            <person name="Muffato M."/>
            <person name="Louis A."/>
            <person name="Butcher S."/>
            <person name="Tsagkogeorga G."/>
            <person name="Konrad A."/>
            <person name="Singh S."/>
            <person name="Jensen M.F."/>
            <person name="Cong E.H."/>
            <person name="Eikeseth-Otteraa H."/>
            <person name="Noel B."/>
            <person name="Anthouard V."/>
            <person name="Porcel B.M."/>
            <person name="Kachouri-Lafond R."/>
            <person name="Nishino A."/>
            <person name="Ugolini M."/>
            <person name="Chourrout P."/>
            <person name="Nishida H."/>
            <person name="Aasland R."/>
            <person name="Huzurbazar S."/>
            <person name="Westhof E."/>
            <person name="Delsuc F."/>
            <person name="Lehrach H."/>
            <person name="Reinhardt R."/>
            <person name="Weissenbach J."/>
            <person name="Roy S.W."/>
            <person name="Artiguenave F."/>
            <person name="Postlethwait J.H."/>
            <person name="Manak J.R."/>
            <person name="Thompson E.M."/>
            <person name="Jaillon O."/>
            <person name="Du Pasquier L."/>
            <person name="Boudinot P."/>
            <person name="Liberles D.A."/>
            <person name="Volff J.N."/>
            <person name="Philippe H."/>
            <person name="Lenhard B."/>
            <person name="Roest Crollius H."/>
            <person name="Wincker P."/>
            <person name="Chourrout D."/>
        </authorList>
    </citation>
    <scope>NUCLEOTIDE SEQUENCE [LARGE SCALE GENOMIC DNA]</scope>
</reference>
<organism evidence="1">
    <name type="scientific">Oikopleura dioica</name>
    <name type="common">Tunicate</name>
    <dbReference type="NCBI Taxonomy" id="34765"/>
    <lineage>
        <taxon>Eukaryota</taxon>
        <taxon>Metazoa</taxon>
        <taxon>Chordata</taxon>
        <taxon>Tunicata</taxon>
        <taxon>Appendicularia</taxon>
        <taxon>Copelata</taxon>
        <taxon>Oikopleuridae</taxon>
        <taxon>Oikopleura</taxon>
    </lineage>
</organism>
<sequence length="153" mass="17980">MDWSFLANETCINVIYTRRRDRCAILTSNDQQFLSFRFENVAGCSDCPLVCFHYFCGCEQVDEFSKSIASHPSFGDVVESKMISKKNNLKSFSSLVFQIYFFYFFQKFRTLIKYTRGRILLWRRASWFISSYCNTGSLLFDLCTGRNSSRRTV</sequence>
<gene>
    <name evidence="1" type="ORF">GSOID_T00013068001</name>
    <name evidence="2" type="ORF">GSOID_T00025919001</name>
</gene>
<dbReference type="AlphaFoldDB" id="E4XKA6"/>
<name>E4XKA6_OIKDI</name>
<protein>
    <submittedName>
        <fullName evidence="1">Uncharacterized protein</fullName>
    </submittedName>
</protein>
<evidence type="ECO:0000313" key="1">
    <source>
        <dbReference type="EMBL" id="CBY24894.1"/>
    </source>
</evidence>
<accession>E4XKA6</accession>
<evidence type="ECO:0000313" key="2">
    <source>
        <dbReference type="EMBL" id="CBY42240.1"/>
    </source>
</evidence>
<dbReference type="InParanoid" id="E4XKA6"/>
<dbReference type="Proteomes" id="UP000011014">
    <property type="component" value="Unassembled WGS sequence"/>
</dbReference>
<dbReference type="EMBL" id="FN656979">
    <property type="protein sequence ID" value="CBY42240.1"/>
    <property type="molecule type" value="Genomic_DNA"/>
</dbReference>